<name>A0A4P8IVU2_9BURK</name>
<dbReference type="AlphaFoldDB" id="A0A4P8IVU2"/>
<accession>A0A4P8IVU2</accession>
<proteinExistence type="predicted"/>
<protein>
    <submittedName>
        <fullName evidence="1">Uncharacterized protein</fullName>
    </submittedName>
</protein>
<gene>
    <name evidence="1" type="ORF">FAZ95_25830</name>
</gene>
<evidence type="ECO:0000313" key="2">
    <source>
        <dbReference type="Proteomes" id="UP000298656"/>
    </source>
</evidence>
<dbReference type="Proteomes" id="UP000298656">
    <property type="component" value="Chromosome 2"/>
</dbReference>
<organism evidence="1 2">
    <name type="scientific">Trinickia violacea</name>
    <dbReference type="NCBI Taxonomy" id="2571746"/>
    <lineage>
        <taxon>Bacteria</taxon>
        <taxon>Pseudomonadati</taxon>
        <taxon>Pseudomonadota</taxon>
        <taxon>Betaproteobacteria</taxon>
        <taxon>Burkholderiales</taxon>
        <taxon>Burkholderiaceae</taxon>
        <taxon>Trinickia</taxon>
    </lineage>
</organism>
<keyword evidence="2" id="KW-1185">Reference proteome</keyword>
<reference evidence="1 2" key="1">
    <citation type="submission" date="2019-05" db="EMBL/GenBank/DDBJ databases">
        <title>Burkholderia sp. DHOD12, isolated from subtropical forest soil.</title>
        <authorList>
            <person name="Gao Z.-H."/>
            <person name="Qiu L.-H."/>
        </authorList>
    </citation>
    <scope>NUCLEOTIDE SEQUENCE [LARGE SCALE GENOMIC DNA]</scope>
    <source>
        <strain evidence="1 2">DHOD12</strain>
    </source>
</reference>
<dbReference type="KEGG" id="tvl:FAZ95_25830"/>
<dbReference type="EMBL" id="CP040078">
    <property type="protein sequence ID" value="QCP52581.1"/>
    <property type="molecule type" value="Genomic_DNA"/>
</dbReference>
<sequence>MATPNELAATVTFKIVSYVDPEFVLYVKRGDPGQLVSVTSQPIPKSSLSTWIYDGSNSKLFLKYDFDATNEDGSYKVVGNSSDAAARIKVTVPDTDDCRTWTMTKFNGNLYRFDSVEKPGLSLGLPAGVGDDFGVKFVPTDVTWQTPGQIWQCTVSA</sequence>
<evidence type="ECO:0000313" key="1">
    <source>
        <dbReference type="EMBL" id="QCP52581.1"/>
    </source>
</evidence>
<dbReference type="RefSeq" id="WP_137335352.1">
    <property type="nucleotide sequence ID" value="NZ_CP040078.1"/>
</dbReference>